<organism evidence="1 2">
    <name type="scientific">Luteimicrobium album</name>
    <dbReference type="NCBI Taxonomy" id="1054550"/>
    <lineage>
        <taxon>Bacteria</taxon>
        <taxon>Bacillati</taxon>
        <taxon>Actinomycetota</taxon>
        <taxon>Actinomycetes</taxon>
        <taxon>Micrococcales</taxon>
        <taxon>Luteimicrobium</taxon>
    </lineage>
</organism>
<reference evidence="2" key="1">
    <citation type="journal article" date="2019" name="Int. J. Syst. Evol. Microbiol.">
        <title>The Global Catalogue of Microorganisms (GCM) 10K type strain sequencing project: providing services to taxonomists for standard genome sequencing and annotation.</title>
        <authorList>
            <consortium name="The Broad Institute Genomics Platform"/>
            <consortium name="The Broad Institute Genome Sequencing Center for Infectious Disease"/>
            <person name="Wu L."/>
            <person name="Ma J."/>
        </authorList>
    </citation>
    <scope>NUCLEOTIDE SEQUENCE [LARGE SCALE GENOMIC DNA]</scope>
    <source>
        <strain evidence="2">NBRC 106348</strain>
    </source>
</reference>
<name>A0ABQ6HZJ8_9MICO</name>
<dbReference type="Proteomes" id="UP001157091">
    <property type="component" value="Unassembled WGS sequence"/>
</dbReference>
<keyword evidence="2" id="KW-1185">Reference proteome</keyword>
<evidence type="ECO:0000313" key="1">
    <source>
        <dbReference type="EMBL" id="GMA23855.1"/>
    </source>
</evidence>
<comment type="caution">
    <text evidence="1">The sequence shown here is derived from an EMBL/GenBank/DDBJ whole genome shotgun (WGS) entry which is preliminary data.</text>
</comment>
<gene>
    <name evidence="1" type="ORF">GCM10025864_16140</name>
</gene>
<protein>
    <submittedName>
        <fullName evidence="1">Uncharacterized protein</fullName>
    </submittedName>
</protein>
<dbReference type="RefSeq" id="WP_284292766.1">
    <property type="nucleotide sequence ID" value="NZ_BSUK01000001.1"/>
</dbReference>
<dbReference type="EMBL" id="BSUK01000001">
    <property type="protein sequence ID" value="GMA23855.1"/>
    <property type="molecule type" value="Genomic_DNA"/>
</dbReference>
<accession>A0ABQ6HZJ8</accession>
<sequence length="49" mass="5729">MLEQLGPAVDAQVEYLREQARASYRPHAGQPDTRWHRLGRRLHLNHRAA</sequence>
<proteinExistence type="predicted"/>
<evidence type="ECO:0000313" key="2">
    <source>
        <dbReference type="Proteomes" id="UP001157091"/>
    </source>
</evidence>